<reference evidence="2" key="2">
    <citation type="submission" date="2016-06" db="EMBL/GenBank/DDBJ databases">
        <title>The genome of a short-lived fish provides insights into sex chromosome evolution and the genetic control of aging.</title>
        <authorList>
            <person name="Reichwald K."/>
            <person name="Felder M."/>
            <person name="Petzold A."/>
            <person name="Koch P."/>
            <person name="Groth M."/>
            <person name="Platzer M."/>
        </authorList>
    </citation>
    <scope>NUCLEOTIDE SEQUENCE</scope>
    <source>
        <tissue evidence="2">Brain</tissue>
    </source>
</reference>
<feature type="transmembrane region" description="Helical" evidence="1">
    <location>
        <begin position="44"/>
        <end position="67"/>
    </location>
</feature>
<keyword evidence="1" id="KW-1133">Transmembrane helix</keyword>
<evidence type="ECO:0000256" key="1">
    <source>
        <dbReference type="SAM" id="Phobius"/>
    </source>
</evidence>
<feature type="transmembrane region" description="Helical" evidence="1">
    <location>
        <begin position="87"/>
        <end position="110"/>
    </location>
</feature>
<keyword evidence="1" id="KW-0472">Membrane</keyword>
<organism evidence="2">
    <name type="scientific">Nothobranchius furzeri</name>
    <name type="common">Turquoise killifish</name>
    <dbReference type="NCBI Taxonomy" id="105023"/>
    <lineage>
        <taxon>Eukaryota</taxon>
        <taxon>Metazoa</taxon>
        <taxon>Chordata</taxon>
        <taxon>Craniata</taxon>
        <taxon>Vertebrata</taxon>
        <taxon>Euteleostomi</taxon>
        <taxon>Actinopterygii</taxon>
        <taxon>Neopterygii</taxon>
        <taxon>Teleostei</taxon>
        <taxon>Neoteleostei</taxon>
        <taxon>Acanthomorphata</taxon>
        <taxon>Ovalentaria</taxon>
        <taxon>Atherinomorphae</taxon>
        <taxon>Cyprinodontiformes</taxon>
        <taxon>Nothobranchiidae</taxon>
        <taxon>Nothobranchius</taxon>
    </lineage>
</organism>
<gene>
    <name evidence="2" type="primary">Nfu_g_1_019174</name>
</gene>
<dbReference type="EMBL" id="HAEJ01018377">
    <property type="protein sequence ID" value="SBS58834.1"/>
    <property type="molecule type" value="Transcribed_RNA"/>
</dbReference>
<sequence>TVFIAIEVFLFLPLFIFILFFGLQQWRKKRSNSSALSHSDCFTYHLVLMELAGVLGCIITFGGIYGNGIKFVKAGSTLFSFTWYGQGFFHILTCVEHYLAVVHPVTYLMLRQTRGIR</sequence>
<keyword evidence="1" id="KW-0812">Transmembrane</keyword>
<proteinExistence type="predicted"/>
<reference evidence="2" key="1">
    <citation type="submission" date="2016-05" db="EMBL/GenBank/DDBJ databases">
        <authorList>
            <person name="Lavstsen T."/>
            <person name="Jespersen J.S."/>
        </authorList>
    </citation>
    <scope>NUCLEOTIDE SEQUENCE</scope>
    <source>
        <tissue evidence="2">Brain</tissue>
    </source>
</reference>
<dbReference type="AlphaFoldDB" id="A0A1A8VDW3"/>
<evidence type="ECO:0000313" key="2">
    <source>
        <dbReference type="EMBL" id="SBS58834.1"/>
    </source>
</evidence>
<feature type="non-terminal residue" evidence="2">
    <location>
        <position position="117"/>
    </location>
</feature>
<name>A0A1A8VDW3_NOTFU</name>
<feature type="transmembrane region" description="Helical" evidence="1">
    <location>
        <begin position="6"/>
        <end position="23"/>
    </location>
</feature>
<accession>A0A1A8VDW3</accession>
<feature type="non-terminal residue" evidence="2">
    <location>
        <position position="1"/>
    </location>
</feature>
<protein>
    <submittedName>
        <fullName evidence="2">Uncharacterized protein</fullName>
    </submittedName>
</protein>